<keyword evidence="5" id="KW-1185">Reference proteome</keyword>
<dbReference type="SMART" id="SM00450">
    <property type="entry name" value="RHOD"/>
    <property type="match status" value="1"/>
</dbReference>
<organism evidence="2 4">
    <name type="scientific">Priestia flexa</name>
    <dbReference type="NCBI Taxonomy" id="86664"/>
    <lineage>
        <taxon>Bacteria</taxon>
        <taxon>Bacillati</taxon>
        <taxon>Bacillota</taxon>
        <taxon>Bacilli</taxon>
        <taxon>Bacillales</taxon>
        <taxon>Bacillaceae</taxon>
        <taxon>Priestia</taxon>
    </lineage>
</organism>
<name>A0A1N7AGK0_9BACI</name>
<feature type="domain" description="Rhodanese" evidence="1">
    <location>
        <begin position="39"/>
        <end position="119"/>
    </location>
</feature>
<sequence>MDYVFYIVVALFTFFMVKQFFPTKGIREISTATLKQELNDRNKQYIDVRTPGEFRGNKIRGFTNIPLQQLDQNTSSLLKDKEVIVICQSGMRSKAACKLLKKKGFNHITNVKGGMNAWN</sequence>
<dbReference type="InterPro" id="IPR050229">
    <property type="entry name" value="GlpE_sulfurtransferase"/>
</dbReference>
<reference evidence="2" key="1">
    <citation type="submission" date="2020-12" db="EMBL/GenBank/DDBJ databases">
        <title>PHA producing bacteria isolated from mangrove.</title>
        <authorList>
            <person name="Zheng W."/>
            <person name="Yu S."/>
            <person name="Huang Y."/>
        </authorList>
    </citation>
    <scope>NUCLEOTIDE SEQUENCE</scope>
    <source>
        <strain evidence="2">GN22-4</strain>
    </source>
</reference>
<dbReference type="EMBL" id="JAWUZT010000043">
    <property type="protein sequence ID" value="MDW8517281.1"/>
    <property type="molecule type" value="Genomic_DNA"/>
</dbReference>
<accession>A0A1N7AGK0</accession>
<dbReference type="Proteomes" id="UP001284771">
    <property type="component" value="Unassembled WGS sequence"/>
</dbReference>
<accession>A0A4V1G2P3</accession>
<reference evidence="3" key="3">
    <citation type="submission" date="2024-05" db="EMBL/GenBank/DDBJ databases">
        <title>Draft genomic sequences of Priestia flexa CCM isolated from the soil of an abandoned mine contaminated by free cyanide in the high Andean zone of Tacna, Peru.</title>
        <authorList>
            <person name="Caceda Quiroz C.J."/>
            <person name="Maraza Chooque G.J."/>
            <person name="Fora Quispe G.L."/>
            <person name="Carpio Mamani M."/>
        </authorList>
    </citation>
    <scope>NUCLEOTIDE SEQUENCE</scope>
    <source>
        <strain evidence="3">CCM</strain>
    </source>
</reference>
<reference evidence="5" key="2">
    <citation type="submission" date="2023-07" db="EMBL/GenBank/DDBJ databases">
        <title>Draft genomic sequences of Priestia flexa CCM isolated from the soil of an abandoned mine contaminated by free cyanide in the high Andean zone of Tacna, Peru.</title>
        <authorList>
            <person name="Caceda Quiroz C.J."/>
            <person name="Maraza Chooque G.J."/>
            <person name="Fora Quispe G.L."/>
            <person name="Carpio Mamani M."/>
        </authorList>
    </citation>
    <scope>NUCLEOTIDE SEQUENCE [LARGE SCALE GENOMIC DNA]</scope>
    <source>
        <strain evidence="5">CCM</strain>
    </source>
</reference>
<dbReference type="SUPFAM" id="SSF52821">
    <property type="entry name" value="Rhodanese/Cell cycle control phosphatase"/>
    <property type="match status" value="1"/>
</dbReference>
<evidence type="ECO:0000313" key="2">
    <source>
        <dbReference type="EMBL" id="MBN8252046.1"/>
    </source>
</evidence>
<comment type="caution">
    <text evidence="2">The sequence shown here is derived from an EMBL/GenBank/DDBJ whole genome shotgun (WGS) entry which is preliminary data.</text>
</comment>
<dbReference type="EMBL" id="JAEMWV010000005">
    <property type="protein sequence ID" value="MBN8252046.1"/>
    <property type="molecule type" value="Genomic_DNA"/>
</dbReference>
<dbReference type="PANTHER" id="PTHR43031">
    <property type="entry name" value="FAD-DEPENDENT OXIDOREDUCTASE"/>
    <property type="match status" value="1"/>
</dbReference>
<gene>
    <name evidence="2" type="ORF">JF537_10705</name>
    <name evidence="3" type="ORF">RIB56_14230</name>
</gene>
<dbReference type="Pfam" id="PF00581">
    <property type="entry name" value="Rhodanese"/>
    <property type="match status" value="1"/>
</dbReference>
<evidence type="ECO:0000313" key="3">
    <source>
        <dbReference type="EMBL" id="MDW8517281.1"/>
    </source>
</evidence>
<dbReference type="PANTHER" id="PTHR43031:SF17">
    <property type="entry name" value="SULFURTRANSFERASE YTWF-RELATED"/>
    <property type="match status" value="1"/>
</dbReference>
<proteinExistence type="predicted"/>
<evidence type="ECO:0000313" key="4">
    <source>
        <dbReference type="Proteomes" id="UP000664578"/>
    </source>
</evidence>
<dbReference type="InterPro" id="IPR036873">
    <property type="entry name" value="Rhodanese-like_dom_sf"/>
</dbReference>
<dbReference type="RefSeq" id="WP_061785122.1">
    <property type="nucleotide sequence ID" value="NZ_CM125968.1"/>
</dbReference>
<dbReference type="InterPro" id="IPR001763">
    <property type="entry name" value="Rhodanese-like_dom"/>
</dbReference>
<dbReference type="CDD" id="cd00158">
    <property type="entry name" value="RHOD"/>
    <property type="match status" value="1"/>
</dbReference>
<dbReference type="Proteomes" id="UP000664578">
    <property type="component" value="Unassembled WGS sequence"/>
</dbReference>
<evidence type="ECO:0000313" key="5">
    <source>
        <dbReference type="Proteomes" id="UP001284771"/>
    </source>
</evidence>
<dbReference type="PROSITE" id="PS50206">
    <property type="entry name" value="RHODANESE_3"/>
    <property type="match status" value="1"/>
</dbReference>
<dbReference type="Gene3D" id="3.40.250.10">
    <property type="entry name" value="Rhodanese-like domain"/>
    <property type="match status" value="1"/>
</dbReference>
<protein>
    <submittedName>
        <fullName evidence="2">Rhodanese-like domain-containing protein</fullName>
    </submittedName>
</protein>
<evidence type="ECO:0000259" key="1">
    <source>
        <dbReference type="PROSITE" id="PS50206"/>
    </source>
</evidence>
<dbReference type="AlphaFoldDB" id="A0A1N7AGK0"/>